<dbReference type="PROSITE" id="PS51050">
    <property type="entry name" value="ZF_CW"/>
    <property type="match status" value="1"/>
</dbReference>
<feature type="compositionally biased region" description="Basic and acidic residues" evidence="4">
    <location>
        <begin position="544"/>
        <end position="556"/>
    </location>
</feature>
<feature type="region of interest" description="Disordered" evidence="4">
    <location>
        <begin position="223"/>
        <end position="257"/>
    </location>
</feature>
<feature type="region of interest" description="Disordered" evidence="4">
    <location>
        <begin position="152"/>
        <end position="196"/>
    </location>
</feature>
<dbReference type="InterPro" id="IPR056406">
    <property type="entry name" value="THD_CWZF3/5/7"/>
</dbReference>
<dbReference type="OrthoDB" id="757982at2759"/>
<feature type="region of interest" description="Disordered" evidence="4">
    <location>
        <begin position="449"/>
        <end position="476"/>
    </location>
</feature>
<dbReference type="AlphaFoldDB" id="A0A8T2QL21"/>
<protein>
    <recommendedName>
        <fullName evidence="5">CW-type domain-containing protein</fullName>
    </recommendedName>
</protein>
<feature type="compositionally biased region" description="Basic and acidic residues" evidence="4">
    <location>
        <begin position="348"/>
        <end position="367"/>
    </location>
</feature>
<dbReference type="GO" id="GO:0008270">
    <property type="term" value="F:zinc ion binding"/>
    <property type="evidence" value="ECO:0007669"/>
    <property type="project" value="UniProtKB-KW"/>
</dbReference>
<keyword evidence="3" id="KW-0862">Zinc</keyword>
<reference evidence="6" key="1">
    <citation type="submission" date="2021-08" db="EMBL/GenBank/DDBJ databases">
        <title>WGS assembly of Ceratopteris richardii.</title>
        <authorList>
            <person name="Marchant D.B."/>
            <person name="Chen G."/>
            <person name="Jenkins J."/>
            <person name="Shu S."/>
            <person name="Leebens-Mack J."/>
            <person name="Grimwood J."/>
            <person name="Schmutz J."/>
            <person name="Soltis P."/>
            <person name="Soltis D."/>
            <person name="Chen Z.-H."/>
        </authorList>
    </citation>
    <scope>NUCLEOTIDE SEQUENCE</scope>
    <source>
        <strain evidence="6">Whitten #5841</strain>
        <tissue evidence="6">Leaf</tissue>
    </source>
</reference>
<keyword evidence="2" id="KW-0863">Zinc-finger</keyword>
<organism evidence="6 7">
    <name type="scientific">Ceratopteris richardii</name>
    <name type="common">Triangle waterfern</name>
    <dbReference type="NCBI Taxonomy" id="49495"/>
    <lineage>
        <taxon>Eukaryota</taxon>
        <taxon>Viridiplantae</taxon>
        <taxon>Streptophyta</taxon>
        <taxon>Embryophyta</taxon>
        <taxon>Tracheophyta</taxon>
        <taxon>Polypodiopsida</taxon>
        <taxon>Polypodiidae</taxon>
        <taxon>Polypodiales</taxon>
        <taxon>Pteridineae</taxon>
        <taxon>Pteridaceae</taxon>
        <taxon>Parkerioideae</taxon>
        <taxon>Ceratopteris</taxon>
    </lineage>
</organism>
<comment type="caution">
    <text evidence="6">The sequence shown here is derived from an EMBL/GenBank/DDBJ whole genome shotgun (WGS) entry which is preliminary data.</text>
</comment>
<feature type="compositionally biased region" description="Polar residues" evidence="4">
    <location>
        <begin position="454"/>
        <end position="463"/>
    </location>
</feature>
<dbReference type="Pfam" id="PF07496">
    <property type="entry name" value="zf-CW"/>
    <property type="match status" value="1"/>
</dbReference>
<gene>
    <name evidence="6" type="ORF">KP509_34G045900</name>
</gene>
<feature type="domain" description="CW-type" evidence="5">
    <location>
        <begin position="708"/>
        <end position="763"/>
    </location>
</feature>
<feature type="compositionally biased region" description="Basic and acidic residues" evidence="4">
    <location>
        <begin position="491"/>
        <end position="503"/>
    </location>
</feature>
<feature type="region of interest" description="Disordered" evidence="4">
    <location>
        <begin position="806"/>
        <end position="921"/>
    </location>
</feature>
<keyword evidence="7" id="KW-1185">Reference proteome</keyword>
<feature type="compositionally biased region" description="Polar residues" evidence="4">
    <location>
        <begin position="158"/>
        <end position="167"/>
    </location>
</feature>
<evidence type="ECO:0000313" key="6">
    <source>
        <dbReference type="EMBL" id="KAH7284260.1"/>
    </source>
</evidence>
<name>A0A8T2QL21_CERRI</name>
<feature type="compositionally biased region" description="Low complexity" evidence="4">
    <location>
        <begin position="512"/>
        <end position="528"/>
    </location>
</feature>
<evidence type="ECO:0000256" key="2">
    <source>
        <dbReference type="ARBA" id="ARBA00022771"/>
    </source>
</evidence>
<evidence type="ECO:0000259" key="5">
    <source>
        <dbReference type="PROSITE" id="PS51050"/>
    </source>
</evidence>
<dbReference type="PANTHER" id="PTHR46524">
    <property type="entry name" value="CW-TYPE ZINC FINGER"/>
    <property type="match status" value="1"/>
</dbReference>
<feature type="compositionally biased region" description="Basic and acidic residues" evidence="4">
    <location>
        <begin position="319"/>
        <end position="341"/>
    </location>
</feature>
<feature type="compositionally biased region" description="Basic and acidic residues" evidence="4">
    <location>
        <begin position="578"/>
        <end position="587"/>
    </location>
</feature>
<dbReference type="Gene3D" id="3.30.40.100">
    <property type="match status" value="1"/>
</dbReference>
<dbReference type="Proteomes" id="UP000825935">
    <property type="component" value="Chromosome 34"/>
</dbReference>
<accession>A0A8T2QL21</accession>
<dbReference type="OMA" id="CGHEYEK"/>
<dbReference type="InterPro" id="IPR055300">
    <property type="entry name" value="CWZF3/5/7"/>
</dbReference>
<dbReference type="Pfam" id="PF24756">
    <property type="entry name" value="THD_CWZF3-5-7"/>
    <property type="match status" value="1"/>
</dbReference>
<feature type="compositionally biased region" description="Polar residues" evidence="4">
    <location>
        <begin position="857"/>
        <end position="882"/>
    </location>
</feature>
<evidence type="ECO:0000256" key="4">
    <source>
        <dbReference type="SAM" id="MobiDB-lite"/>
    </source>
</evidence>
<feature type="compositionally biased region" description="Basic and acidic residues" evidence="4">
    <location>
        <begin position="886"/>
        <end position="898"/>
    </location>
</feature>
<keyword evidence="1" id="KW-0479">Metal-binding</keyword>
<feature type="compositionally biased region" description="Basic and acidic residues" evidence="4">
    <location>
        <begin position="616"/>
        <end position="675"/>
    </location>
</feature>
<dbReference type="InterPro" id="IPR011124">
    <property type="entry name" value="Znf_CW"/>
</dbReference>
<feature type="region of interest" description="Disordered" evidence="4">
    <location>
        <begin position="293"/>
        <end position="383"/>
    </location>
</feature>
<evidence type="ECO:0000256" key="3">
    <source>
        <dbReference type="ARBA" id="ARBA00022833"/>
    </source>
</evidence>
<proteinExistence type="predicted"/>
<evidence type="ECO:0000256" key="1">
    <source>
        <dbReference type="ARBA" id="ARBA00022723"/>
    </source>
</evidence>
<dbReference type="PANTHER" id="PTHR46524:SF7">
    <property type="entry name" value="CW-TYPE ZINC FINGER"/>
    <property type="match status" value="1"/>
</dbReference>
<sequence>MALHFYKQGDVSDNLVDKQRNVYPGSEFLDSRWSGVGTHMGDHELEEGEACDEPDFSCDPDTEFSYLDEKIVTVLGDVQRCFEGGVSTEKLGSKFGAYGSFLPTQERPPSILHQEKPSSGIATDAYYRTKKSSDEGVVEQIKRNATSSFVRASASKGGLNSNTSTHENGVRDPGLANERAGNVDCSSVKGRLEENQGVPRKVKLKIKMGSETSEKKKNATIYSDFGLGNSSSEPEDEFGDDDHRTDSDQISSPDRTPLTIIKIMTSHHIPDGKLLSPLPDLVIEPSLQKERISSTCQESINEKAKSPFLQKHNLSKTGDSLEKVDVSKERAREHTADRKGDSATSSDRAPKRVKVEKERGSSKDNSKHASKPSSKAYGKDMLKANEVERIVRDAVSESETGVKSNDSHRDYKGFSLERAPFDYPKDFCSPFQPPKEVDSGRELQLRGCRIEKGASSSHDSMNEQLDGGHQGQDIIKDGYNTLEANLHGKRHLDVSSELSDRKRSSGKGFITSSEGKSSSGQSRRVSTSKGGGTGKISAPSSDIPGKEISDSKKRLLEQGQETDGSRISLREKVKHSHKDSQRSTMKDKHLKTSSASDLVVNGTPKDGLQYSSKAACHKDYKDSQQLDLPKAHKTENTEPKRKEKIKEKFTSDHINSEPPRVPDQRHKETATKEMPAKVAQPAEAITGDKSHQEVPSSAPSAPNGAPYNLVIDSWVGCDKCEKWRLLPPGLGTENLPKKWSCRMLYWLEKENLNNCSYPEEVTDEATRRIFNMPTPLPTHVQENPPAVQSIEPAIPVASSSLPLSNATINQEPKAPEKHRAPSISNKKRKIPTTASGDHSLPSRKINHVEAPPAVHDSNLTKLGEDTSTTQERVQIKSGTTDLGSGKAEEKQKVKEKEKTRRHRPSDAGSGLSPSGKKHSQSAGNLLLREATKLKHKANDMQGQELAKIALYLQAALKFLQAASLLESEGAGHGDNRHGTIPFKIYADTAKLCEYCACTYERTKDHAPAALAYKCAGVAWMRVVQAKNSLVKGCRNDVLSAQEVPDLYRPGESPHLAPADAVSNKKLLQGAYSPTSIPHSGGSLIISGKTRVSLNEVLDYVQDTNSAVDALTKSLHAFTAAESALACAEHGMTALKRVVDFSFHDVDFFVRLVRLALEAMGH</sequence>
<dbReference type="EMBL" id="CM035439">
    <property type="protein sequence ID" value="KAH7284260.1"/>
    <property type="molecule type" value="Genomic_DNA"/>
</dbReference>
<evidence type="ECO:0000313" key="7">
    <source>
        <dbReference type="Proteomes" id="UP000825935"/>
    </source>
</evidence>
<feature type="region of interest" description="Disordered" evidence="4">
    <location>
        <begin position="489"/>
        <end position="678"/>
    </location>
</feature>